<name>A0A4R9K671_9LEPT</name>
<dbReference type="PANTHER" id="PTHR36121:SF1">
    <property type="entry name" value="PROTEIN SXY"/>
    <property type="match status" value="1"/>
</dbReference>
<sequence length="210" mass="22954">MNTIITSPFVEQTLEKLSILGNVTAKSKFGGFAIYLNDIMFGLIAEDVLYLKADSQTIARFQAAGGRPFVYDGTEDSDSVKTFWTFPAEALDSPDDLREWGELAIDAAKRSKREIPTTPKPVEKPAVAPPTAKKPAPKKKAAKKKVSPAKKKAKVAKKKAKAKKAKPAPKKAKKVARKTVKKLTPKKKAKGTKPTKKAKAKKAAKKKKKR</sequence>
<dbReference type="Proteomes" id="UP000297693">
    <property type="component" value="Unassembled WGS sequence"/>
</dbReference>
<dbReference type="EMBL" id="RQGD01000022">
    <property type="protein sequence ID" value="TGL60128.1"/>
    <property type="molecule type" value="Genomic_DNA"/>
</dbReference>
<reference evidence="3" key="1">
    <citation type="journal article" date="2019" name="PLoS Negl. Trop. Dis.">
        <title>Revisiting the worldwide diversity of Leptospira species in the environment.</title>
        <authorList>
            <person name="Vincent A.T."/>
            <person name="Schiettekatte O."/>
            <person name="Bourhy P."/>
            <person name="Veyrier F.J."/>
            <person name="Picardeau M."/>
        </authorList>
    </citation>
    <scope>NUCLEOTIDE SEQUENCE [LARGE SCALE GENOMIC DNA]</scope>
    <source>
        <strain evidence="3">201702476</strain>
    </source>
</reference>
<comment type="caution">
    <text evidence="3">The sequence shown here is derived from an EMBL/GenBank/DDBJ whole genome shotgun (WGS) entry which is preliminary data.</text>
</comment>
<feature type="compositionally biased region" description="Low complexity" evidence="1">
    <location>
        <begin position="124"/>
        <end position="134"/>
    </location>
</feature>
<dbReference type="GO" id="GO:0030527">
    <property type="term" value="F:structural constituent of chromatin"/>
    <property type="evidence" value="ECO:0007669"/>
    <property type="project" value="InterPro"/>
</dbReference>
<dbReference type="PRINTS" id="PR00624">
    <property type="entry name" value="HISTONEH5"/>
</dbReference>
<dbReference type="OrthoDB" id="9803291at2"/>
<evidence type="ECO:0000313" key="4">
    <source>
        <dbReference type="Proteomes" id="UP000297693"/>
    </source>
</evidence>
<dbReference type="InterPro" id="IPR007076">
    <property type="entry name" value="TfoX_N"/>
</dbReference>
<dbReference type="Pfam" id="PF04993">
    <property type="entry name" value="TfoX_N"/>
    <property type="match status" value="1"/>
</dbReference>
<dbReference type="GO" id="GO:0006334">
    <property type="term" value="P:nucleosome assembly"/>
    <property type="evidence" value="ECO:0007669"/>
    <property type="project" value="InterPro"/>
</dbReference>
<organism evidence="3 4">
    <name type="scientific">Leptospira ognonensis</name>
    <dbReference type="NCBI Taxonomy" id="2484945"/>
    <lineage>
        <taxon>Bacteria</taxon>
        <taxon>Pseudomonadati</taxon>
        <taxon>Spirochaetota</taxon>
        <taxon>Spirochaetia</taxon>
        <taxon>Leptospirales</taxon>
        <taxon>Leptospiraceae</taxon>
        <taxon>Leptospira</taxon>
    </lineage>
</organism>
<accession>A0A4R9K671</accession>
<evidence type="ECO:0000259" key="2">
    <source>
        <dbReference type="Pfam" id="PF04993"/>
    </source>
</evidence>
<feature type="region of interest" description="Disordered" evidence="1">
    <location>
        <begin position="109"/>
        <end position="210"/>
    </location>
</feature>
<evidence type="ECO:0000256" key="1">
    <source>
        <dbReference type="SAM" id="MobiDB-lite"/>
    </source>
</evidence>
<dbReference type="PANTHER" id="PTHR36121">
    <property type="entry name" value="PROTEIN SXY"/>
    <property type="match status" value="1"/>
</dbReference>
<keyword evidence="4" id="KW-1185">Reference proteome</keyword>
<proteinExistence type="predicted"/>
<dbReference type="InterPro" id="IPR047525">
    <property type="entry name" value="TfoX-like"/>
</dbReference>
<dbReference type="SUPFAM" id="SSF159894">
    <property type="entry name" value="YgaC/TfoX-N like"/>
    <property type="match status" value="1"/>
</dbReference>
<feature type="domain" description="TfoX N-terminal" evidence="2">
    <location>
        <begin position="16"/>
        <end position="108"/>
    </location>
</feature>
<protein>
    <submittedName>
        <fullName evidence="3">TfoX family protein</fullName>
    </submittedName>
</protein>
<dbReference type="InterPro" id="IPR005819">
    <property type="entry name" value="H1/H5"/>
</dbReference>
<dbReference type="RefSeq" id="WP_135623055.1">
    <property type="nucleotide sequence ID" value="NZ_RQGD01000022.1"/>
</dbReference>
<feature type="compositionally biased region" description="Basic residues" evidence="1">
    <location>
        <begin position="135"/>
        <end position="210"/>
    </location>
</feature>
<evidence type="ECO:0000313" key="3">
    <source>
        <dbReference type="EMBL" id="TGL60128.1"/>
    </source>
</evidence>
<dbReference type="GO" id="GO:0000786">
    <property type="term" value="C:nucleosome"/>
    <property type="evidence" value="ECO:0007669"/>
    <property type="project" value="InterPro"/>
</dbReference>
<dbReference type="Gene3D" id="3.30.1460.30">
    <property type="entry name" value="YgaC/TfoX-N like chaperone"/>
    <property type="match status" value="1"/>
</dbReference>
<gene>
    <name evidence="3" type="ORF">EHQ58_06400</name>
</gene>
<dbReference type="AlphaFoldDB" id="A0A4R9K671"/>
<dbReference type="GO" id="GO:0003677">
    <property type="term" value="F:DNA binding"/>
    <property type="evidence" value="ECO:0007669"/>
    <property type="project" value="InterPro"/>
</dbReference>